<dbReference type="InterPro" id="IPR013320">
    <property type="entry name" value="ConA-like_dom_sf"/>
</dbReference>
<dbReference type="Gene3D" id="2.60.40.10">
    <property type="entry name" value="Immunoglobulins"/>
    <property type="match status" value="3"/>
</dbReference>
<organism evidence="9 10">
    <name type="scientific">Geodermatophilus nigrescens</name>
    <dbReference type="NCBI Taxonomy" id="1070870"/>
    <lineage>
        <taxon>Bacteria</taxon>
        <taxon>Bacillati</taxon>
        <taxon>Actinomycetota</taxon>
        <taxon>Actinomycetes</taxon>
        <taxon>Geodermatophilales</taxon>
        <taxon>Geodermatophilaceae</taxon>
        <taxon>Geodermatophilus</taxon>
    </lineage>
</organism>
<proteinExistence type="predicted"/>
<keyword evidence="10" id="KW-1185">Reference proteome</keyword>
<evidence type="ECO:0000313" key="9">
    <source>
        <dbReference type="EMBL" id="SHF73640.1"/>
    </source>
</evidence>
<dbReference type="InterPro" id="IPR011044">
    <property type="entry name" value="Quino_amine_DH_bsu"/>
</dbReference>
<dbReference type="InterPro" id="IPR006558">
    <property type="entry name" value="LamG-like"/>
</dbReference>
<evidence type="ECO:0000256" key="7">
    <source>
        <dbReference type="ARBA" id="ARBA00023157"/>
    </source>
</evidence>
<dbReference type="SUPFAM" id="SSF49899">
    <property type="entry name" value="Concanavalin A-like lectins/glucanases"/>
    <property type="match status" value="1"/>
</dbReference>
<dbReference type="InterPro" id="IPR035986">
    <property type="entry name" value="PKD_dom_sf"/>
</dbReference>
<dbReference type="InterPro" id="IPR001791">
    <property type="entry name" value="Laminin_G"/>
</dbReference>
<evidence type="ECO:0000259" key="8">
    <source>
        <dbReference type="PROSITE" id="PS50093"/>
    </source>
</evidence>
<dbReference type="InterPro" id="IPR013783">
    <property type="entry name" value="Ig-like_fold"/>
</dbReference>
<evidence type="ECO:0000256" key="6">
    <source>
        <dbReference type="ARBA" id="ARBA00023136"/>
    </source>
</evidence>
<dbReference type="OrthoDB" id="9802683at2"/>
<dbReference type="CDD" id="cd00110">
    <property type="entry name" value="LamG"/>
    <property type="match status" value="1"/>
</dbReference>
<reference evidence="9 10" key="1">
    <citation type="submission" date="2016-11" db="EMBL/GenBank/DDBJ databases">
        <authorList>
            <person name="Jaros S."/>
            <person name="Januszkiewicz K."/>
            <person name="Wedrychowicz H."/>
        </authorList>
    </citation>
    <scope>NUCLEOTIDE SEQUENCE [LARGE SCALE GENOMIC DNA]</scope>
    <source>
        <strain evidence="9 10">DSM 45408</strain>
    </source>
</reference>
<keyword evidence="4" id="KW-0677">Repeat</keyword>
<sequence>MSAPVRRAAAPLRAVAGALSLLLVAGVLGLLVPAAARADSAPLSPATPATVTADALPTVQVDGVVWSQVTVGDTVYVAGRFGTARPAGAAPGTQLTTRNNLLAYDIRTGALVTSFAPDLNGQALTVAASPDGRRVYVGGDFTRANGQVRNRVAAYDTATGALVPNWAPSVAGQVRALAVTGSTVYLGGAISAVGSASRTRLAAVTTATGALLPWAPVPGTGPTTGNRLPLFDAAGKPRPGTLDTAANARTSNDVLALAVTGGGTQVVAAGRFYSMNGAVATGVAALDPVSGANRPFAVNQQITNQGINSAVYSLSTDGTTVYGTAYDYYGPGNLESAFAATADGGRLVWASSCRGDTYNSFPMGGALYLASHAHDCANVIDGFPEQSPQVHRHATAFSRAAAGRGLGFTVSNANFAFAPAPELLAWHPTLTIGSVTGQDQAAWSITGNGTYLSYGGEFPKANGTAQQGLVRFAVTGTAPGKMAPSSGGLTPSLVSTAPGTVRVSWTESVDPDNENLTYRIYRDGGTTPVAEVTSPSTWYDLSRMAWTDRDVPAGAHTYRIGVVDPQGNRNTGPTASVTVAAGTTVTRSWAELVRADGASDLWSFGETSGTGWNAVGGSDLTVNAGVTRGTAGAIAQDGNTAATFSGSTSGFAASQTRILGPQTFSLEAWFSTTTRAGGKIVGFGSSATGLSGNHDRAVYMDTAGRLNFGLWPGAQRVVTSSTAYNDGRWHHVVATVGATGMTLSVDGRQVGARTDTTGGQPGYGYWRIGGDSTWSGAQFFAGRIDEVAVYPVVLDAARVADHFRAGSTGAVVNLAPTASFTSAATDLTAAFDASASADADGTVAGYAWRFGDGATGTGVTASHAYAAAGTYPVTLTVTDDEGATGTRTASVTVTAPPPNVLPTAAFTAAAAGRTVTLDASASADADGAVTGWSWAFGDGTRDSGRQVTHDYAADGEYAVTLTVTDDDGATATATQRVTVRSGVLVADAFDREVTGGLGAAATGGAWSSSAGPTRQSVTGGEAVLSTTAGTNTGAYLGAVAATSADVRTTVTLSSVPTGTGASVYVVGRRVAAGQEYRARLRFLTDGSVRLAVVRLAGGAEALVGAEVAVPGLTYTAGTPLAVRLVVDGTGTTTLAASVWAAGTAEPATPLVERTDATASLQAPGAVGLLGYLSGGATTPVAVRFAELTAAPAGAAGAPGGPAANAAPEARVSATTTGLTAALDGSGSTDTDGTVAGWAWEFGDGTAGTGARVEHAYAAAGSYTVRLTVTDDAGATATTTTTVEVTAPAGPVAPQPFAEDTFARDVAGGLGTADLGGAWTVSAGAARQSVSAGTATLALTAGTNTGSYLGGVAQTRADVRTTVTLGAAPTGGGASVYVVGRRVGADQEYRARLRLLADGTVRVAVTRLAGTGAETIVGTEVVVPGLSSTAGTPVAVRFVVDGTGTTALAATVWAAGQAEPATPTLTRTDTTASLQAPGAVGLSGYLSGSATTPVPVRVTAFSARPVA</sequence>
<protein>
    <submittedName>
        <fullName evidence="9">PKD repeat-containing protein</fullName>
    </submittedName>
</protein>
<dbReference type="Pfam" id="PF13385">
    <property type="entry name" value="Laminin_G_3"/>
    <property type="match status" value="1"/>
</dbReference>
<name>A0A1M5E394_9ACTN</name>
<feature type="domain" description="PKD" evidence="8">
    <location>
        <begin position="812"/>
        <end position="900"/>
    </location>
</feature>
<comment type="subcellular location">
    <subcellularLocation>
        <location evidence="1">Membrane</location>
        <topology evidence="1">Multi-pass membrane protein</topology>
    </subcellularLocation>
</comment>
<dbReference type="PANTHER" id="PTHR46730">
    <property type="entry name" value="POLYCYSTIN-1"/>
    <property type="match status" value="1"/>
</dbReference>
<dbReference type="EMBL" id="FQVX01000001">
    <property type="protein sequence ID" value="SHF73640.1"/>
    <property type="molecule type" value="Genomic_DNA"/>
</dbReference>
<keyword evidence="5" id="KW-1133">Transmembrane helix</keyword>
<dbReference type="GO" id="GO:0005886">
    <property type="term" value="C:plasma membrane"/>
    <property type="evidence" value="ECO:0007669"/>
    <property type="project" value="TreeGrafter"/>
</dbReference>
<dbReference type="SMART" id="SM00089">
    <property type="entry name" value="PKD"/>
    <property type="match status" value="3"/>
</dbReference>
<dbReference type="SMART" id="SM00560">
    <property type="entry name" value="LamGL"/>
    <property type="match status" value="1"/>
</dbReference>
<evidence type="ECO:0000256" key="5">
    <source>
        <dbReference type="ARBA" id="ARBA00022989"/>
    </source>
</evidence>
<dbReference type="InterPro" id="IPR000601">
    <property type="entry name" value="PKD_dom"/>
</dbReference>
<evidence type="ECO:0000313" key="10">
    <source>
        <dbReference type="Proteomes" id="UP000184471"/>
    </source>
</evidence>
<dbReference type="GO" id="GO:0005261">
    <property type="term" value="F:monoatomic cation channel activity"/>
    <property type="evidence" value="ECO:0007669"/>
    <property type="project" value="TreeGrafter"/>
</dbReference>
<accession>A0A1M5E394</accession>
<dbReference type="PANTHER" id="PTHR46730:SF1">
    <property type="entry name" value="PLAT DOMAIN-CONTAINING PROTEIN"/>
    <property type="match status" value="1"/>
</dbReference>
<keyword evidence="2" id="KW-0812">Transmembrane</keyword>
<dbReference type="SUPFAM" id="SSF50969">
    <property type="entry name" value="YVTN repeat-like/Quinoprotein amine dehydrogenase"/>
    <property type="match status" value="1"/>
</dbReference>
<evidence type="ECO:0000256" key="1">
    <source>
        <dbReference type="ARBA" id="ARBA00004141"/>
    </source>
</evidence>
<keyword evidence="6" id="KW-0472">Membrane</keyword>
<dbReference type="GO" id="GO:0005975">
    <property type="term" value="P:carbohydrate metabolic process"/>
    <property type="evidence" value="ECO:0007669"/>
    <property type="project" value="UniProtKB-ARBA"/>
</dbReference>
<dbReference type="STRING" id="1070870.SAMN05444351_0635"/>
<dbReference type="SUPFAM" id="SSF49299">
    <property type="entry name" value="PKD domain"/>
    <property type="match status" value="3"/>
</dbReference>
<dbReference type="RefSeq" id="WP_073418585.1">
    <property type="nucleotide sequence ID" value="NZ_FQVX01000001.1"/>
</dbReference>
<dbReference type="Proteomes" id="UP000184471">
    <property type="component" value="Unassembled WGS sequence"/>
</dbReference>
<feature type="domain" description="PKD" evidence="8">
    <location>
        <begin position="1207"/>
        <end position="1291"/>
    </location>
</feature>
<gene>
    <name evidence="9" type="ORF">SAMN05444351_0635</name>
</gene>
<evidence type="ECO:0000256" key="2">
    <source>
        <dbReference type="ARBA" id="ARBA00022692"/>
    </source>
</evidence>
<evidence type="ECO:0000256" key="3">
    <source>
        <dbReference type="ARBA" id="ARBA00022729"/>
    </source>
</evidence>
<dbReference type="CDD" id="cd00146">
    <property type="entry name" value="PKD"/>
    <property type="match status" value="3"/>
</dbReference>
<dbReference type="InterPro" id="IPR022409">
    <property type="entry name" value="PKD/Chitinase_dom"/>
</dbReference>
<feature type="domain" description="PKD" evidence="8">
    <location>
        <begin position="898"/>
        <end position="979"/>
    </location>
</feature>
<dbReference type="Pfam" id="PF18911">
    <property type="entry name" value="PKD_4"/>
    <property type="match status" value="3"/>
</dbReference>
<keyword evidence="7" id="KW-1015">Disulfide bond</keyword>
<evidence type="ECO:0000256" key="4">
    <source>
        <dbReference type="ARBA" id="ARBA00022737"/>
    </source>
</evidence>
<dbReference type="GO" id="GO:0006816">
    <property type="term" value="P:calcium ion transport"/>
    <property type="evidence" value="ECO:0007669"/>
    <property type="project" value="TreeGrafter"/>
</dbReference>
<dbReference type="PROSITE" id="PS50093">
    <property type="entry name" value="PKD"/>
    <property type="match status" value="3"/>
</dbReference>
<dbReference type="Gene3D" id="2.60.120.200">
    <property type="match status" value="1"/>
</dbReference>
<keyword evidence="3" id="KW-0732">Signal</keyword>